<evidence type="ECO:0000313" key="3">
    <source>
        <dbReference type="Proteomes" id="UP000054567"/>
    </source>
</evidence>
<dbReference type="EMBL" id="DS268113">
    <property type="protein sequence ID" value="KMM71238.1"/>
    <property type="molecule type" value="Genomic_DNA"/>
</dbReference>
<gene>
    <name evidence="2" type="ORF">CPAG_07545</name>
</gene>
<feature type="region of interest" description="Disordered" evidence="1">
    <location>
        <begin position="1"/>
        <end position="60"/>
    </location>
</feature>
<proteinExistence type="predicted"/>
<dbReference type="VEuPathDB" id="FungiDB:CPAG_07545"/>
<name>A0A0J6FLL4_COCPO</name>
<organism evidence="2 3">
    <name type="scientific">Coccidioides posadasii RMSCC 3488</name>
    <dbReference type="NCBI Taxonomy" id="454284"/>
    <lineage>
        <taxon>Eukaryota</taxon>
        <taxon>Fungi</taxon>
        <taxon>Dikarya</taxon>
        <taxon>Ascomycota</taxon>
        <taxon>Pezizomycotina</taxon>
        <taxon>Eurotiomycetes</taxon>
        <taxon>Eurotiomycetidae</taxon>
        <taxon>Onygenales</taxon>
        <taxon>Onygenaceae</taxon>
        <taxon>Coccidioides</taxon>
    </lineage>
</organism>
<dbReference type="Proteomes" id="UP000054567">
    <property type="component" value="Unassembled WGS sequence"/>
</dbReference>
<reference evidence="3" key="2">
    <citation type="journal article" date="2009" name="Genome Res.">
        <title>Comparative genomic analyses of the human fungal pathogens Coccidioides and their relatives.</title>
        <authorList>
            <person name="Sharpton T.J."/>
            <person name="Stajich J.E."/>
            <person name="Rounsley S.D."/>
            <person name="Gardner M.J."/>
            <person name="Wortman J.R."/>
            <person name="Jordar V.S."/>
            <person name="Maiti R."/>
            <person name="Kodira C.D."/>
            <person name="Neafsey D.E."/>
            <person name="Zeng Q."/>
            <person name="Hung C.-Y."/>
            <person name="McMahan C."/>
            <person name="Muszewska A."/>
            <person name="Grynberg M."/>
            <person name="Mandel M.A."/>
            <person name="Kellner E.M."/>
            <person name="Barker B.M."/>
            <person name="Galgiani J.N."/>
            <person name="Orbach M.J."/>
            <person name="Kirkland T.N."/>
            <person name="Cole G.T."/>
            <person name="Henn M.R."/>
            <person name="Birren B.W."/>
            <person name="Taylor J.W."/>
        </authorList>
    </citation>
    <scope>NUCLEOTIDE SEQUENCE [LARGE SCALE GENOMIC DNA]</scope>
    <source>
        <strain evidence="3">RMSCC 3488</strain>
    </source>
</reference>
<evidence type="ECO:0000256" key="1">
    <source>
        <dbReference type="SAM" id="MobiDB-lite"/>
    </source>
</evidence>
<dbReference type="AlphaFoldDB" id="A0A0J6FLL4"/>
<evidence type="ECO:0000313" key="2">
    <source>
        <dbReference type="EMBL" id="KMM71238.1"/>
    </source>
</evidence>
<reference evidence="2 3" key="1">
    <citation type="submission" date="2007-06" db="EMBL/GenBank/DDBJ databases">
        <title>The Genome Sequence of Coccidioides posadasii RMSCC_3488.</title>
        <authorList>
            <consortium name="Coccidioides Genome Resources Consortium"/>
            <consortium name="The Broad Institute Genome Sequencing Platform"/>
            <person name="Henn M.R."/>
            <person name="Sykes S."/>
            <person name="Young S."/>
            <person name="Jaffe D."/>
            <person name="Berlin A."/>
            <person name="Alvarez P."/>
            <person name="Butler J."/>
            <person name="Gnerre S."/>
            <person name="Grabherr M."/>
            <person name="Mauceli E."/>
            <person name="Brockman W."/>
            <person name="Kodira C."/>
            <person name="Alvarado L."/>
            <person name="Zeng Q."/>
            <person name="Crawford M."/>
            <person name="Antoine C."/>
            <person name="Devon K."/>
            <person name="Galgiani J."/>
            <person name="Orsborn K."/>
            <person name="Lewis M.L."/>
            <person name="Nusbaum C."/>
            <person name="Galagan J."/>
            <person name="Birren B."/>
        </authorList>
    </citation>
    <scope>NUCLEOTIDE SEQUENCE [LARGE SCALE GENOMIC DNA]</scope>
    <source>
        <strain evidence="2 3">RMSCC 3488</strain>
    </source>
</reference>
<sequence length="134" mass="14972">MARAPANPMLFALKDQPEKHRQSSKVPSVRGAPEKKRAAGPSFKSMRNSKENEPEEEWVTVDEKSTMEIPLDNNLWNCVAASEVLCNVKQAGHEIRRLNPSHRAGSQGNEIWKRDGTAQLEAHLDNLCLTSLVD</sequence>
<reference evidence="3" key="3">
    <citation type="journal article" date="2010" name="Genome Res.">
        <title>Population genomic sequencing of Coccidioides fungi reveals recent hybridization and transposon control.</title>
        <authorList>
            <person name="Neafsey D.E."/>
            <person name="Barker B.M."/>
            <person name="Sharpton T.J."/>
            <person name="Stajich J.E."/>
            <person name="Park D.J."/>
            <person name="Whiston E."/>
            <person name="Hung C.-Y."/>
            <person name="McMahan C."/>
            <person name="White J."/>
            <person name="Sykes S."/>
            <person name="Heiman D."/>
            <person name="Young S."/>
            <person name="Zeng Q."/>
            <person name="Abouelleil A."/>
            <person name="Aftuck L."/>
            <person name="Bessette D."/>
            <person name="Brown A."/>
            <person name="FitzGerald M."/>
            <person name="Lui A."/>
            <person name="Macdonald J.P."/>
            <person name="Priest M."/>
            <person name="Orbach M.J."/>
            <person name="Galgiani J.N."/>
            <person name="Kirkland T.N."/>
            <person name="Cole G.T."/>
            <person name="Birren B.W."/>
            <person name="Henn M.R."/>
            <person name="Taylor J.W."/>
            <person name="Rounsley S.D."/>
        </authorList>
    </citation>
    <scope>NUCLEOTIDE SEQUENCE [LARGE SCALE GENOMIC DNA]</scope>
    <source>
        <strain evidence="3">RMSCC 3488</strain>
    </source>
</reference>
<accession>A0A0J6FLL4</accession>
<protein>
    <submittedName>
        <fullName evidence="2">Uncharacterized protein</fullName>
    </submittedName>
</protein>